<dbReference type="Proteomes" id="UP000049855">
    <property type="component" value="Unassembled WGS sequence"/>
</dbReference>
<accession>A0A0U1L2J8</accession>
<dbReference type="EMBL" id="CTRP01000014">
    <property type="protein sequence ID" value="CQR73579.1"/>
    <property type="molecule type" value="Genomic_DNA"/>
</dbReference>
<dbReference type="Pfam" id="PF07690">
    <property type="entry name" value="MFS_1"/>
    <property type="match status" value="1"/>
</dbReference>
<keyword evidence="5 7" id="KW-1133">Transmembrane helix</keyword>
<feature type="domain" description="Major facilitator superfamily (MFS) profile" evidence="8">
    <location>
        <begin position="1"/>
        <end position="376"/>
    </location>
</feature>
<dbReference type="GO" id="GO:0005886">
    <property type="term" value="C:plasma membrane"/>
    <property type="evidence" value="ECO:0007669"/>
    <property type="project" value="UniProtKB-SubCell"/>
</dbReference>
<keyword evidence="3" id="KW-1003">Cell membrane</keyword>
<dbReference type="PANTHER" id="PTHR23517:SF2">
    <property type="entry name" value="MULTIDRUG RESISTANCE PROTEIN MDTH"/>
    <property type="match status" value="1"/>
</dbReference>
<feature type="transmembrane region" description="Helical" evidence="7">
    <location>
        <begin position="93"/>
        <end position="116"/>
    </location>
</feature>
<evidence type="ECO:0000256" key="5">
    <source>
        <dbReference type="ARBA" id="ARBA00022989"/>
    </source>
</evidence>
<evidence type="ECO:0000256" key="6">
    <source>
        <dbReference type="ARBA" id="ARBA00023136"/>
    </source>
</evidence>
<evidence type="ECO:0000256" key="3">
    <source>
        <dbReference type="ARBA" id="ARBA00022475"/>
    </source>
</evidence>
<feature type="transmembrane region" description="Helical" evidence="7">
    <location>
        <begin position="41"/>
        <end position="62"/>
    </location>
</feature>
<keyword evidence="4 7" id="KW-0812">Transmembrane</keyword>
<dbReference type="GO" id="GO:0022857">
    <property type="term" value="F:transmembrane transporter activity"/>
    <property type="evidence" value="ECO:0007669"/>
    <property type="project" value="InterPro"/>
</dbReference>
<keyword evidence="10" id="KW-1185">Reference proteome</keyword>
<feature type="transmembrane region" description="Helical" evidence="7">
    <location>
        <begin position="261"/>
        <end position="279"/>
    </location>
</feature>
<reference evidence="10" key="1">
    <citation type="submission" date="2015-03" db="EMBL/GenBank/DDBJ databases">
        <authorList>
            <person name="Nijsse Bart"/>
        </authorList>
    </citation>
    <scope>NUCLEOTIDE SEQUENCE [LARGE SCALE GENOMIC DNA]</scope>
</reference>
<organism evidence="9 10">
    <name type="scientific">Sporomusa ovata</name>
    <dbReference type="NCBI Taxonomy" id="2378"/>
    <lineage>
        <taxon>Bacteria</taxon>
        <taxon>Bacillati</taxon>
        <taxon>Bacillota</taxon>
        <taxon>Negativicutes</taxon>
        <taxon>Selenomonadales</taxon>
        <taxon>Sporomusaceae</taxon>
        <taxon>Sporomusa</taxon>
    </lineage>
</organism>
<evidence type="ECO:0000256" key="1">
    <source>
        <dbReference type="ARBA" id="ARBA00004651"/>
    </source>
</evidence>
<dbReference type="InterPro" id="IPR036259">
    <property type="entry name" value="MFS_trans_sf"/>
</dbReference>
<feature type="transmembrane region" description="Helical" evidence="7">
    <location>
        <begin position="345"/>
        <end position="367"/>
    </location>
</feature>
<dbReference type="PANTHER" id="PTHR23517">
    <property type="entry name" value="RESISTANCE PROTEIN MDTM, PUTATIVE-RELATED-RELATED"/>
    <property type="match status" value="1"/>
</dbReference>
<feature type="transmembrane region" description="Helical" evidence="7">
    <location>
        <begin position="128"/>
        <end position="152"/>
    </location>
</feature>
<dbReference type="InterPro" id="IPR020846">
    <property type="entry name" value="MFS_dom"/>
</dbReference>
<feature type="transmembrane region" description="Helical" evidence="7">
    <location>
        <begin position="158"/>
        <end position="176"/>
    </location>
</feature>
<evidence type="ECO:0000256" key="2">
    <source>
        <dbReference type="ARBA" id="ARBA00022448"/>
    </source>
</evidence>
<dbReference type="InterPro" id="IPR050171">
    <property type="entry name" value="MFS_Transporters"/>
</dbReference>
<keyword evidence="2" id="KW-0813">Transport</keyword>
<dbReference type="CDD" id="cd17473">
    <property type="entry name" value="MFS_arabinose_efflux_permease_like"/>
    <property type="match status" value="1"/>
</dbReference>
<protein>
    <submittedName>
        <fullName evidence="9">MFS permease (Drug)</fullName>
    </submittedName>
</protein>
<evidence type="ECO:0000313" key="10">
    <source>
        <dbReference type="Proteomes" id="UP000049855"/>
    </source>
</evidence>
<feature type="transmembrane region" description="Helical" evidence="7">
    <location>
        <begin position="285"/>
        <end position="305"/>
    </location>
</feature>
<gene>
    <name evidence="9" type="ORF">SpAn4DRAFT_0041</name>
</gene>
<dbReference type="PROSITE" id="PS50850">
    <property type="entry name" value="MFS"/>
    <property type="match status" value="1"/>
</dbReference>
<dbReference type="InterPro" id="IPR011701">
    <property type="entry name" value="MFS"/>
</dbReference>
<dbReference type="Gene3D" id="1.20.1250.20">
    <property type="entry name" value="MFS general substrate transporter like domains"/>
    <property type="match status" value="1"/>
</dbReference>
<dbReference type="SUPFAM" id="SSF103473">
    <property type="entry name" value="MFS general substrate transporter"/>
    <property type="match status" value="1"/>
</dbReference>
<keyword evidence="6 7" id="KW-0472">Membrane</keyword>
<evidence type="ECO:0000313" key="9">
    <source>
        <dbReference type="EMBL" id="CQR73579.1"/>
    </source>
</evidence>
<evidence type="ECO:0000259" key="8">
    <source>
        <dbReference type="PROSITE" id="PS50850"/>
    </source>
</evidence>
<name>A0A0U1L2J8_9FIRM</name>
<evidence type="ECO:0000256" key="4">
    <source>
        <dbReference type="ARBA" id="ARBA00022692"/>
    </source>
</evidence>
<dbReference type="RefSeq" id="WP_021170854.1">
    <property type="nucleotide sequence ID" value="NZ_CTRP01000014.1"/>
</dbReference>
<feature type="transmembrane region" description="Helical" evidence="7">
    <location>
        <begin position="197"/>
        <end position="224"/>
    </location>
</feature>
<proteinExistence type="predicted"/>
<feature type="transmembrane region" description="Helical" evidence="7">
    <location>
        <begin position="230"/>
        <end position="249"/>
    </location>
</feature>
<feature type="transmembrane region" description="Helical" evidence="7">
    <location>
        <begin position="317"/>
        <end position="339"/>
    </location>
</feature>
<sequence length="384" mass="40368">MFKISLLSISLLTIMAGAAVAPGLGEIARAFPGESQTMIKLILSVPPLFIIPFSILSGILSSCMSKKKLLIAGLVVYIIGGAGAVFADALIPLLVFRAVLGAGTGIILPLSTGLIADFYQGGERIKMLGYSFSANNLGAIIGNLGAGLLALINWHYVFYVYLIAVLVLVLVTLFIKDIPAPQKQVETNSKTALPGPVYSWAVAAFLVMLAFYAIVTNLSLLIYGRNIGDSSFAGILFAINAVSMFVGGFSLKAASQYLNRLLPCCMLLLMAAGYSGLAVSDSKTMLTLSIMIAGFGTGWAYPFIINKASAYAPLGKNIAVMAVVSSFAFLGQFSSPLLLDTLRNLAGGTVAAIFFTLAGCMGLLAVISLTGTFSKNLPNQREEQ</sequence>
<comment type="subcellular location">
    <subcellularLocation>
        <location evidence="1">Cell membrane</location>
        <topology evidence="1">Multi-pass membrane protein</topology>
    </subcellularLocation>
</comment>
<evidence type="ECO:0000256" key="7">
    <source>
        <dbReference type="SAM" id="Phobius"/>
    </source>
</evidence>
<dbReference type="AlphaFoldDB" id="A0A0U1L2J8"/>
<feature type="transmembrane region" description="Helical" evidence="7">
    <location>
        <begin position="69"/>
        <end position="87"/>
    </location>
</feature>